<dbReference type="InterPro" id="IPR016047">
    <property type="entry name" value="M23ase_b-sheet_dom"/>
</dbReference>
<dbReference type="PANTHER" id="PTHR21666:SF288">
    <property type="entry name" value="CELL DIVISION PROTEIN YTFB"/>
    <property type="match status" value="1"/>
</dbReference>
<reference evidence="9 10" key="1">
    <citation type="submission" date="2018-04" db="EMBL/GenBank/DDBJ databases">
        <title>Thalassorhabdus spongiae gen. nov., sp. nov., isolated from a marine sponge in South-West Iceland.</title>
        <authorList>
            <person name="Knobloch S."/>
            <person name="Daussin A."/>
            <person name="Johannsson R."/>
            <person name="Marteinsson V.T."/>
        </authorList>
    </citation>
    <scope>NUCLEOTIDE SEQUENCE [LARGE SCALE GENOMIC DNA]</scope>
    <source>
        <strain evidence="9 10">Hp12</strain>
    </source>
</reference>
<dbReference type="GO" id="GO:0046872">
    <property type="term" value="F:metal ion binding"/>
    <property type="evidence" value="ECO:0007669"/>
    <property type="project" value="UniProtKB-KW"/>
</dbReference>
<dbReference type="InterPro" id="IPR007340">
    <property type="entry name" value="LysM_Opacity-associatedA"/>
</dbReference>
<name>A0A2V1GYQ2_9GAMM</name>
<evidence type="ECO:0000256" key="2">
    <source>
        <dbReference type="ARBA" id="ARBA00004196"/>
    </source>
</evidence>
<dbReference type="Proteomes" id="UP000244906">
    <property type="component" value="Unassembled WGS sequence"/>
</dbReference>
<keyword evidence="4" id="KW-0479">Metal-binding</keyword>
<dbReference type="SUPFAM" id="SSF51261">
    <property type="entry name" value="Duplicated hybrid motif"/>
    <property type="match status" value="1"/>
</dbReference>
<keyword evidence="7" id="KW-0482">Metalloprotease</keyword>
<dbReference type="EMBL" id="QDDL01000006">
    <property type="protein sequence ID" value="PVZ67814.1"/>
    <property type="molecule type" value="Genomic_DNA"/>
</dbReference>
<keyword evidence="5" id="KW-0378">Hydrolase</keyword>
<dbReference type="GO" id="GO:0006508">
    <property type="term" value="P:proteolysis"/>
    <property type="evidence" value="ECO:0007669"/>
    <property type="project" value="UniProtKB-KW"/>
</dbReference>
<evidence type="ECO:0000259" key="8">
    <source>
        <dbReference type="PROSITE" id="PS51782"/>
    </source>
</evidence>
<dbReference type="InterPro" id="IPR045834">
    <property type="entry name" value="Csd3_N2"/>
</dbReference>
<proteinExistence type="predicted"/>
<dbReference type="Pfam" id="PF01551">
    <property type="entry name" value="Peptidase_M23"/>
    <property type="match status" value="1"/>
</dbReference>
<dbReference type="PANTHER" id="PTHR21666">
    <property type="entry name" value="PEPTIDASE-RELATED"/>
    <property type="match status" value="1"/>
</dbReference>
<evidence type="ECO:0000256" key="6">
    <source>
        <dbReference type="ARBA" id="ARBA00022833"/>
    </source>
</evidence>
<keyword evidence="10" id="KW-1185">Reference proteome</keyword>
<evidence type="ECO:0000313" key="9">
    <source>
        <dbReference type="EMBL" id="PVZ67814.1"/>
    </source>
</evidence>
<dbReference type="Pfam" id="PF19425">
    <property type="entry name" value="Csd3_N2"/>
    <property type="match status" value="1"/>
</dbReference>
<dbReference type="GO" id="GO:0042834">
    <property type="term" value="F:peptidoglycan binding"/>
    <property type="evidence" value="ECO:0007669"/>
    <property type="project" value="InterPro"/>
</dbReference>
<gene>
    <name evidence="9" type="ORF">DC094_15345</name>
</gene>
<evidence type="ECO:0000256" key="1">
    <source>
        <dbReference type="ARBA" id="ARBA00001947"/>
    </source>
</evidence>
<feature type="domain" description="LysM" evidence="8">
    <location>
        <begin position="43"/>
        <end position="90"/>
    </location>
</feature>
<keyword evidence="6" id="KW-0862">Zinc</keyword>
<dbReference type="OrthoDB" id="9805070at2"/>
<evidence type="ECO:0000256" key="3">
    <source>
        <dbReference type="ARBA" id="ARBA00022670"/>
    </source>
</evidence>
<comment type="caution">
    <text evidence="9">The sequence shown here is derived from an EMBL/GenBank/DDBJ whole genome shotgun (WGS) entry which is preliminary data.</text>
</comment>
<evidence type="ECO:0000256" key="4">
    <source>
        <dbReference type="ARBA" id="ARBA00022723"/>
    </source>
</evidence>
<comment type="subcellular location">
    <subcellularLocation>
        <location evidence="2">Cell envelope</location>
    </subcellularLocation>
</comment>
<protein>
    <submittedName>
        <fullName evidence="9">Peptidase M23</fullName>
    </submittedName>
</protein>
<keyword evidence="3" id="KW-0645">Protease</keyword>
<sequence>MAARGAPEIDCANQCNSVRLPLALPELTFSEAPTIDATAQKNHQVKVRSGDSLARIFSRIGQSAADLQKIARLKQAKSLTRIKPGQTLNYQTDSNGRIHQLSYSPSPTESLTVSRQGNQFKVSQLQKDYEIRHQLASGNIRFSLYVDAIKAGLPENLVMELAGIFGWDIDFGLDIRSGDSFSILYEDRYLDGERVDSGRILAAEFVNQGEKFQAILAEDGKYYSAAGNSMRKAFLRAPVNFKYISSSFNPRRLHPVTGKVRPHRGIDYAARIGTPIVAAGDGKVIKSSYNRLNGNYVFIRHGSKYTTKYLHMNKRKVRTGQSIRQGQLIGTVGRTGRVTGPHLHYEFLVNGSHRNPRTVKLPDSKPIKKSQRTAFAQLTKKMLKRLDSYGELMLAMRSDNQNQQSSL</sequence>
<evidence type="ECO:0000256" key="5">
    <source>
        <dbReference type="ARBA" id="ARBA00022801"/>
    </source>
</evidence>
<dbReference type="FunFam" id="2.70.70.10:FF:000002">
    <property type="entry name" value="Murein DD-endopeptidase MepM"/>
    <property type="match status" value="1"/>
</dbReference>
<evidence type="ECO:0000256" key="7">
    <source>
        <dbReference type="ARBA" id="ARBA00023049"/>
    </source>
</evidence>
<accession>A0A2V1GYQ2</accession>
<comment type="cofactor">
    <cofactor evidence="1">
        <name>Zn(2+)</name>
        <dbReference type="ChEBI" id="CHEBI:29105"/>
    </cofactor>
</comment>
<organism evidence="9 10">
    <name type="scientific">Pelagibaculum spongiae</name>
    <dbReference type="NCBI Taxonomy" id="2080658"/>
    <lineage>
        <taxon>Bacteria</taxon>
        <taxon>Pseudomonadati</taxon>
        <taxon>Pseudomonadota</taxon>
        <taxon>Gammaproteobacteria</taxon>
        <taxon>Oceanospirillales</taxon>
        <taxon>Pelagibaculum</taxon>
    </lineage>
</organism>
<dbReference type="Gene3D" id="2.70.70.10">
    <property type="entry name" value="Glucose Permease (Domain IIA)"/>
    <property type="match status" value="1"/>
</dbReference>
<dbReference type="InterPro" id="IPR018392">
    <property type="entry name" value="LysM"/>
</dbReference>
<dbReference type="AlphaFoldDB" id="A0A2V1GYQ2"/>
<dbReference type="PROSITE" id="PS51782">
    <property type="entry name" value="LYSM"/>
    <property type="match status" value="1"/>
</dbReference>
<dbReference type="Gene3D" id="3.10.450.350">
    <property type="match status" value="2"/>
</dbReference>
<dbReference type="GO" id="GO:0004222">
    <property type="term" value="F:metalloendopeptidase activity"/>
    <property type="evidence" value="ECO:0007669"/>
    <property type="project" value="TreeGrafter"/>
</dbReference>
<dbReference type="Pfam" id="PF04225">
    <property type="entry name" value="LysM_OapA"/>
    <property type="match status" value="1"/>
</dbReference>
<dbReference type="InterPro" id="IPR050570">
    <property type="entry name" value="Cell_wall_metabolism_enzyme"/>
</dbReference>
<dbReference type="GO" id="GO:0030313">
    <property type="term" value="C:cell envelope"/>
    <property type="evidence" value="ECO:0007669"/>
    <property type="project" value="UniProtKB-SubCell"/>
</dbReference>
<evidence type="ECO:0000313" key="10">
    <source>
        <dbReference type="Proteomes" id="UP000244906"/>
    </source>
</evidence>
<dbReference type="CDD" id="cd12797">
    <property type="entry name" value="M23_peptidase"/>
    <property type="match status" value="1"/>
</dbReference>
<dbReference type="InterPro" id="IPR011055">
    <property type="entry name" value="Dup_hybrid_motif"/>
</dbReference>